<organism evidence="1 2">
    <name type="scientific">Lactococcus formosensis</name>
    <dbReference type="NCBI Taxonomy" id="1281486"/>
    <lineage>
        <taxon>Bacteria</taxon>
        <taxon>Bacillati</taxon>
        <taxon>Bacillota</taxon>
        <taxon>Bacilli</taxon>
        <taxon>Lactobacillales</taxon>
        <taxon>Streptococcaceae</taxon>
        <taxon>Lactococcus</taxon>
    </lineage>
</organism>
<keyword evidence="2" id="KW-1185">Reference proteome</keyword>
<feature type="non-terminal residue" evidence="1">
    <location>
        <position position="93"/>
    </location>
</feature>
<gene>
    <name evidence="1" type="ORF">NF717_11990</name>
</gene>
<accession>A0A9X4P227</accession>
<name>A0A9X4P227_9LACT</name>
<protein>
    <submittedName>
        <fullName evidence="1">Uncharacterized protein</fullName>
    </submittedName>
</protein>
<evidence type="ECO:0000313" key="1">
    <source>
        <dbReference type="EMBL" id="MDG6146355.1"/>
    </source>
</evidence>
<sequence length="93" mass="9954">IGRKIDNGEYLLASGTRARLMDSDLKDAEWISVAAINRSQNSAIIRAAARISEDDAIDIIGVVEETRAIFVNGKVQARKVKAAGAIELSSTPT</sequence>
<dbReference type="EMBL" id="JAMWFV010000094">
    <property type="protein sequence ID" value="MDG6146355.1"/>
    <property type="molecule type" value="Genomic_DNA"/>
</dbReference>
<proteinExistence type="predicted"/>
<evidence type="ECO:0000313" key="2">
    <source>
        <dbReference type="Proteomes" id="UP001153199"/>
    </source>
</evidence>
<comment type="caution">
    <text evidence="1">The sequence shown here is derived from an EMBL/GenBank/DDBJ whole genome shotgun (WGS) entry which is preliminary data.</text>
</comment>
<dbReference type="AlphaFoldDB" id="A0A9X4P227"/>
<feature type="non-terminal residue" evidence="1">
    <location>
        <position position="1"/>
    </location>
</feature>
<dbReference type="Proteomes" id="UP001153199">
    <property type="component" value="Unassembled WGS sequence"/>
</dbReference>
<reference evidence="1" key="1">
    <citation type="submission" date="2022-06" db="EMBL/GenBank/DDBJ databases">
        <title>Lactococcus from bovine mastitis in China.</title>
        <authorList>
            <person name="Lin Y."/>
            <person name="Han B."/>
        </authorList>
    </citation>
    <scope>NUCLEOTIDE SEQUENCE</scope>
    <source>
        <strain evidence="1">Ningxia-I-26</strain>
    </source>
</reference>